<dbReference type="AlphaFoldDB" id="A0AAX3BCF9"/>
<keyword evidence="2 7" id="KW-0813">Transport</keyword>
<feature type="transmembrane region" description="Helical" evidence="7">
    <location>
        <begin position="139"/>
        <end position="166"/>
    </location>
</feature>
<dbReference type="Proteomes" id="UP001056539">
    <property type="component" value="Chromosome"/>
</dbReference>
<evidence type="ECO:0000256" key="4">
    <source>
        <dbReference type="ARBA" id="ARBA00022692"/>
    </source>
</evidence>
<feature type="transmembrane region" description="Helical" evidence="7">
    <location>
        <begin position="192"/>
        <end position="214"/>
    </location>
</feature>
<dbReference type="KEGG" id="taqu:KDW03_11000"/>
<evidence type="ECO:0000256" key="6">
    <source>
        <dbReference type="ARBA" id="ARBA00023136"/>
    </source>
</evidence>
<dbReference type="InterPro" id="IPR000515">
    <property type="entry name" value="MetI-like"/>
</dbReference>
<reference evidence="9" key="1">
    <citation type="submission" date="2021-04" db="EMBL/GenBank/DDBJ databases">
        <authorList>
            <person name="Postec A."/>
        </authorList>
    </citation>
    <scope>NUCLEOTIDE SEQUENCE</scope>
    <source>
        <strain evidence="9">F1F22</strain>
    </source>
</reference>
<dbReference type="GO" id="GO:0055085">
    <property type="term" value="P:transmembrane transport"/>
    <property type="evidence" value="ECO:0007669"/>
    <property type="project" value="InterPro"/>
</dbReference>
<keyword evidence="6 7" id="KW-0472">Membrane</keyword>
<proteinExistence type="inferred from homology"/>
<name>A0AAX3BCF9_9SPIR</name>
<organism evidence="9 10">
    <name type="scientific">Thermospira aquatica</name>
    <dbReference type="NCBI Taxonomy" id="2828656"/>
    <lineage>
        <taxon>Bacteria</taxon>
        <taxon>Pseudomonadati</taxon>
        <taxon>Spirochaetota</taxon>
        <taxon>Spirochaetia</taxon>
        <taxon>Brevinematales</taxon>
        <taxon>Thermospiraceae</taxon>
        <taxon>Thermospira</taxon>
    </lineage>
</organism>
<keyword evidence="3" id="KW-1003">Cell membrane</keyword>
<evidence type="ECO:0000256" key="7">
    <source>
        <dbReference type="RuleBase" id="RU363032"/>
    </source>
</evidence>
<accession>A0AAX3BCF9</accession>
<feature type="transmembrane region" description="Helical" evidence="7">
    <location>
        <begin position="24"/>
        <end position="41"/>
    </location>
</feature>
<reference evidence="9" key="2">
    <citation type="submission" date="2022-06" db="EMBL/GenBank/DDBJ databases">
        <title>Thermospira aquatica gen. nov., sp. nov.</title>
        <authorList>
            <person name="Ben Ali Gam Z."/>
            <person name="Labat M."/>
        </authorList>
    </citation>
    <scope>NUCLEOTIDE SEQUENCE</scope>
    <source>
        <strain evidence="9">F1F22</strain>
    </source>
</reference>
<dbReference type="InterPro" id="IPR035906">
    <property type="entry name" value="MetI-like_sf"/>
</dbReference>
<dbReference type="PANTHER" id="PTHR43005">
    <property type="entry name" value="BLR7065 PROTEIN"/>
    <property type="match status" value="1"/>
</dbReference>
<keyword evidence="10" id="KW-1185">Reference proteome</keyword>
<keyword evidence="5 7" id="KW-1133">Transmembrane helix</keyword>
<evidence type="ECO:0000313" key="9">
    <source>
        <dbReference type="EMBL" id="URA09992.1"/>
    </source>
</evidence>
<dbReference type="CDD" id="cd06261">
    <property type="entry name" value="TM_PBP2"/>
    <property type="match status" value="1"/>
</dbReference>
<evidence type="ECO:0000256" key="3">
    <source>
        <dbReference type="ARBA" id="ARBA00022475"/>
    </source>
</evidence>
<feature type="transmembrane region" description="Helical" evidence="7">
    <location>
        <begin position="84"/>
        <end position="107"/>
    </location>
</feature>
<keyword evidence="4 7" id="KW-0812">Transmembrane</keyword>
<evidence type="ECO:0000256" key="1">
    <source>
        <dbReference type="ARBA" id="ARBA00004651"/>
    </source>
</evidence>
<dbReference type="PROSITE" id="PS50928">
    <property type="entry name" value="ABC_TM1"/>
    <property type="match status" value="1"/>
</dbReference>
<sequence length="221" mass="25151">MFFHVTIGIWLATLLNRKLPGKSIFYIFLILPWAIPQYIAATTWKGMFNAQYGIIPAIFEKIGVHDTLRFAFNLQDISWIANPYLNFAACILVNIWLGFPFMMMIALGGLQTISSDYYEAAEIDGASGWQKFNYITLPLLMPIMVPAIILGTVWTFNMVNIIYIFADAGRVSEEAHILVTKMYVDGLQYFRYSYASAVGVFIFIILTLFAVLYMKATVKED</sequence>
<comment type="similarity">
    <text evidence="7">Belongs to the binding-protein-dependent transport system permease family.</text>
</comment>
<evidence type="ECO:0000259" key="8">
    <source>
        <dbReference type="PROSITE" id="PS50928"/>
    </source>
</evidence>
<evidence type="ECO:0000313" key="10">
    <source>
        <dbReference type="Proteomes" id="UP001056539"/>
    </source>
</evidence>
<dbReference type="RefSeq" id="WP_271435123.1">
    <property type="nucleotide sequence ID" value="NZ_CP073355.1"/>
</dbReference>
<gene>
    <name evidence="9" type="ORF">KDW03_11000</name>
</gene>
<dbReference type="SUPFAM" id="SSF161098">
    <property type="entry name" value="MetI-like"/>
    <property type="match status" value="1"/>
</dbReference>
<dbReference type="EMBL" id="CP073355">
    <property type="protein sequence ID" value="URA09992.1"/>
    <property type="molecule type" value="Genomic_DNA"/>
</dbReference>
<dbReference type="Pfam" id="PF00528">
    <property type="entry name" value="BPD_transp_1"/>
    <property type="match status" value="1"/>
</dbReference>
<feature type="domain" description="ABC transmembrane type-1" evidence="8">
    <location>
        <begin position="1"/>
        <end position="213"/>
    </location>
</feature>
<protein>
    <submittedName>
        <fullName evidence="9">Sugar ABC transporter permease</fullName>
    </submittedName>
</protein>
<dbReference type="GO" id="GO:0005886">
    <property type="term" value="C:plasma membrane"/>
    <property type="evidence" value="ECO:0007669"/>
    <property type="project" value="UniProtKB-SubCell"/>
</dbReference>
<evidence type="ECO:0000256" key="5">
    <source>
        <dbReference type="ARBA" id="ARBA00022989"/>
    </source>
</evidence>
<dbReference type="Gene3D" id="1.10.3720.10">
    <property type="entry name" value="MetI-like"/>
    <property type="match status" value="1"/>
</dbReference>
<comment type="subcellular location">
    <subcellularLocation>
        <location evidence="1 7">Cell membrane</location>
        <topology evidence="1 7">Multi-pass membrane protein</topology>
    </subcellularLocation>
</comment>
<evidence type="ECO:0000256" key="2">
    <source>
        <dbReference type="ARBA" id="ARBA00022448"/>
    </source>
</evidence>
<dbReference type="PANTHER" id="PTHR43005:SF1">
    <property type="entry name" value="SPERMIDINE_PUTRESCINE TRANSPORT SYSTEM PERMEASE PROTEIN"/>
    <property type="match status" value="1"/>
</dbReference>